<evidence type="ECO:0000313" key="5">
    <source>
        <dbReference type="Proteomes" id="UP000710432"/>
    </source>
</evidence>
<evidence type="ECO:0000256" key="2">
    <source>
        <dbReference type="SAM" id="MobiDB-lite"/>
    </source>
</evidence>
<dbReference type="PANTHER" id="PTHR19860:SF18">
    <property type="entry name" value="DUF4062 DOMAIN-CONTAINING PROTEIN"/>
    <property type="match status" value="1"/>
</dbReference>
<dbReference type="PANTHER" id="PTHR19860">
    <property type="entry name" value="DDB1- AND CUL4-ASSOCIATED FACTOR 12-RELATED"/>
    <property type="match status" value="1"/>
</dbReference>
<evidence type="ECO:0000256" key="1">
    <source>
        <dbReference type="ARBA" id="ARBA00022737"/>
    </source>
</evidence>
<dbReference type="SUPFAM" id="SSF52540">
    <property type="entry name" value="P-loop containing nucleoside triphosphate hydrolases"/>
    <property type="match status" value="1"/>
</dbReference>
<accession>A0A8J6GSG1</accession>
<keyword evidence="1" id="KW-0677">Repeat</keyword>
<sequence>MNPKSSAPVARYSSQPILKLQKPIRPYICSTLDDFQEERDFLVNTIFPRLNDFCSPRGTYFKAVDLRWSAVKVHKSFTANLFRQHACLRSQSLKLCLDYVDSCFPFFICLLGQTYGDFLPGYTPFVFTKVKDFTSLSKGEQNLYIAAKNGYPWVLQTPTCSLTEFEIMQAAFQKESPFQFFYFRTSNLLLRTFSEEEEEEELSPASLMKQEEKLRVGKLKAKIIGKGLQVRFYRDLDELGEMVFKDWSAVVEKLYPAPTIMENIDYKHSLERLYHEDFAEKCKQVFVVSKESNRTFEILERFALKDVGLDSDRTDSDRTTADSGLDSILRVNSLPTYKSILLLSGERGCGKSTLIASWVSDFRSKHPGVLIIPYFVGSTCESSDIMTVIHYFVMELQHRAHGPQIEMDFLNEDSNVLVFSLLVEVFLASISLKPCVLVLDGIEELIGIYGISGQKAKDFSWLPRSLPPHCKFILSTVSSSLSCKSLCTRPDVRTVEFSGMGDEDTKFSIFRQHLSVPDQERFGQSKPILRKKPNLTPLKLTIIASELQECRIYRNEFQCLREYMEVASIPELWELILKRWVEDYGWNLKHNEATSDMVAAGKGMDFEFTALASNPDWSGELQHRSRKSLAEFSQGQGKLHQLGFRPTSTRRQQVLADRKPETGRKLKGPSVVPVGVKETLLQVPASELAPLGSKLSRMIVPVPVLAVTRRTVGNAMGSEGLSGWVADALCLLCISHCGLAEDELLQILDMLGYRNHQKVTAVHWAAFRNASKHWIQEKPNGLLCFWHQSLRSAVEHKLLGVITPVRESSTHVPQNTANHKKTHFHQVLIRYFQRQTVFWRAYQELPWHMKMSGSWEGLCSFVTSPGITDFISKIHNPSLWTRLHLVHYWDVLLEAGCDVSEAFLLSVAKIEAEQYQRIKKRPMLSVLECNLSQVTVADKCRMILFIGSFLKLMGKVGEAEKLFLSVEDMLLQNPSTIEMLLKAQNAVGELYLEIGMTQKGLSYFLKAWSNLLRFTLSDLKSSQELMKQKVKVMNNLAKSASEEFLKENHILEYATEISKFVTESPREQATMKYTEGVLMLATGNVPLAKLKLQECLNIRRRLFGNKNILVGEIMEFLADLLFFVLGDKENGEYALPEAYALLCVRAPATRHSGNSRPSEWRPRQKERTQGPSVLTVSAPQCPRQGLSQRKQVTEYYKQVIKIKESSDTVATCKLVRKQLSLSLSDTLCKLAGQLLSGDFSHHAMMEAVGYLYRSLDLRATHLGSSHTSAQGILHLLRGIQKFRGRRCWPQGTSQLFPEGARNCSLFWENLSTLNFCSAQSSDTVNTALCMNGISKMQRTNSTEPAPPPVSDKPKCPRGKGKKTLTPIPSASAGEKAQQKAQNMQNTWTTWNSPRKQTPRRKKEYPMKTLLPGEKNGLVRLSRQRVFSAKCENGESLMTAIYRQPPRAPLSANSPWDSISELVSEKWLFHSPQYTFTPQRPAFPRRSLIEAKWLKASNDIDKE</sequence>
<feature type="compositionally biased region" description="Polar residues" evidence="2">
    <location>
        <begin position="1383"/>
        <end position="1395"/>
    </location>
</feature>
<feature type="domain" description="NACHT" evidence="3">
    <location>
        <begin position="340"/>
        <end position="513"/>
    </location>
</feature>
<dbReference type="EMBL" id="JAATJU010020200">
    <property type="protein sequence ID" value="KAH0516410.1"/>
    <property type="molecule type" value="Genomic_DNA"/>
</dbReference>
<feature type="region of interest" description="Disordered" evidence="2">
    <location>
        <begin position="1383"/>
        <end position="1402"/>
    </location>
</feature>
<feature type="compositionally biased region" description="Polar residues" evidence="2">
    <location>
        <begin position="1169"/>
        <end position="1178"/>
    </location>
</feature>
<feature type="region of interest" description="Disordered" evidence="2">
    <location>
        <begin position="1150"/>
        <end position="1185"/>
    </location>
</feature>
<dbReference type="Gene3D" id="3.40.50.300">
    <property type="entry name" value="P-loop containing nucleotide triphosphate hydrolases"/>
    <property type="match status" value="1"/>
</dbReference>
<dbReference type="InterPro" id="IPR051191">
    <property type="entry name" value="DCAF12"/>
</dbReference>
<comment type="caution">
    <text evidence="4">The sequence shown here is derived from an EMBL/GenBank/DDBJ whole genome shotgun (WGS) entry which is preliminary data.</text>
</comment>
<evidence type="ECO:0000259" key="3">
    <source>
        <dbReference type="Pfam" id="PF05729"/>
    </source>
</evidence>
<dbReference type="GO" id="GO:0080008">
    <property type="term" value="C:Cul4-RING E3 ubiquitin ligase complex"/>
    <property type="evidence" value="ECO:0007669"/>
    <property type="project" value="TreeGrafter"/>
</dbReference>
<dbReference type="Pfam" id="PF05729">
    <property type="entry name" value="NACHT"/>
    <property type="match status" value="1"/>
</dbReference>
<evidence type="ECO:0000313" key="4">
    <source>
        <dbReference type="EMBL" id="KAH0516410.1"/>
    </source>
</evidence>
<proteinExistence type="predicted"/>
<dbReference type="InterPro" id="IPR027417">
    <property type="entry name" value="P-loop_NTPase"/>
</dbReference>
<organism evidence="4 5">
    <name type="scientific">Microtus ochrogaster</name>
    <name type="common">Prairie vole</name>
    <dbReference type="NCBI Taxonomy" id="79684"/>
    <lineage>
        <taxon>Eukaryota</taxon>
        <taxon>Metazoa</taxon>
        <taxon>Chordata</taxon>
        <taxon>Craniata</taxon>
        <taxon>Vertebrata</taxon>
        <taxon>Euteleostomi</taxon>
        <taxon>Mammalia</taxon>
        <taxon>Eutheria</taxon>
        <taxon>Euarchontoglires</taxon>
        <taxon>Glires</taxon>
        <taxon>Rodentia</taxon>
        <taxon>Myomorpha</taxon>
        <taxon>Muroidea</taxon>
        <taxon>Cricetidae</taxon>
        <taxon>Arvicolinae</taxon>
        <taxon>Microtus</taxon>
    </lineage>
</organism>
<dbReference type="Proteomes" id="UP000710432">
    <property type="component" value="Unassembled WGS sequence"/>
</dbReference>
<gene>
    <name evidence="4" type="ORF">LTLLF_125720</name>
</gene>
<name>A0A8J6GSG1_MICOH</name>
<protein>
    <submittedName>
        <fullName evidence="4">Tetratricopeptide repeat protein 41</fullName>
    </submittedName>
</protein>
<feature type="compositionally biased region" description="Basic and acidic residues" evidence="2">
    <location>
        <begin position="1158"/>
        <end position="1168"/>
    </location>
</feature>
<feature type="region of interest" description="Disordered" evidence="2">
    <location>
        <begin position="1337"/>
        <end position="1373"/>
    </location>
</feature>
<reference evidence="4" key="1">
    <citation type="submission" date="2020-03" db="EMBL/GenBank/DDBJ databases">
        <title>Studies in the Genomics of Life Span.</title>
        <authorList>
            <person name="Glass D."/>
        </authorList>
    </citation>
    <scope>NUCLEOTIDE SEQUENCE</scope>
    <source>
        <strain evidence="4">LTLLF</strain>
        <tissue evidence="4">Muscle</tissue>
    </source>
</reference>
<dbReference type="InterPro" id="IPR007111">
    <property type="entry name" value="NACHT_NTPase"/>
</dbReference>